<dbReference type="AlphaFoldDB" id="A0AAV3ZAL3"/>
<keyword evidence="1" id="KW-0812">Transmembrane</keyword>
<evidence type="ECO:0000313" key="2">
    <source>
        <dbReference type="EMBL" id="GFN92569.1"/>
    </source>
</evidence>
<feature type="transmembrane region" description="Helical" evidence="1">
    <location>
        <begin position="15"/>
        <end position="35"/>
    </location>
</feature>
<accession>A0AAV3ZAL3</accession>
<sequence>MAVLSNRNVLCVPKLMYLVVFFYCIAPVSAALAIMKFLHVNRTIDGLHVHQRASSHLAETPLGKRAES</sequence>
<proteinExistence type="predicted"/>
<dbReference type="EMBL" id="BLXT01002256">
    <property type="protein sequence ID" value="GFN92569.1"/>
    <property type="molecule type" value="Genomic_DNA"/>
</dbReference>
<dbReference type="Proteomes" id="UP000735302">
    <property type="component" value="Unassembled WGS sequence"/>
</dbReference>
<protein>
    <submittedName>
        <fullName evidence="2">Uncharacterized protein</fullName>
    </submittedName>
</protein>
<evidence type="ECO:0000256" key="1">
    <source>
        <dbReference type="SAM" id="Phobius"/>
    </source>
</evidence>
<organism evidence="2 3">
    <name type="scientific">Plakobranchus ocellatus</name>
    <dbReference type="NCBI Taxonomy" id="259542"/>
    <lineage>
        <taxon>Eukaryota</taxon>
        <taxon>Metazoa</taxon>
        <taxon>Spiralia</taxon>
        <taxon>Lophotrochozoa</taxon>
        <taxon>Mollusca</taxon>
        <taxon>Gastropoda</taxon>
        <taxon>Heterobranchia</taxon>
        <taxon>Euthyneura</taxon>
        <taxon>Panpulmonata</taxon>
        <taxon>Sacoglossa</taxon>
        <taxon>Placobranchoidea</taxon>
        <taxon>Plakobranchidae</taxon>
        <taxon>Plakobranchus</taxon>
    </lineage>
</organism>
<keyword evidence="1" id="KW-1133">Transmembrane helix</keyword>
<keyword evidence="3" id="KW-1185">Reference proteome</keyword>
<evidence type="ECO:0000313" key="3">
    <source>
        <dbReference type="Proteomes" id="UP000735302"/>
    </source>
</evidence>
<name>A0AAV3ZAL3_9GAST</name>
<comment type="caution">
    <text evidence="2">The sequence shown here is derived from an EMBL/GenBank/DDBJ whole genome shotgun (WGS) entry which is preliminary data.</text>
</comment>
<reference evidence="2 3" key="1">
    <citation type="journal article" date="2021" name="Elife">
        <title>Chloroplast acquisition without the gene transfer in kleptoplastic sea slugs, Plakobranchus ocellatus.</title>
        <authorList>
            <person name="Maeda T."/>
            <person name="Takahashi S."/>
            <person name="Yoshida T."/>
            <person name="Shimamura S."/>
            <person name="Takaki Y."/>
            <person name="Nagai Y."/>
            <person name="Toyoda A."/>
            <person name="Suzuki Y."/>
            <person name="Arimoto A."/>
            <person name="Ishii H."/>
            <person name="Satoh N."/>
            <person name="Nishiyama T."/>
            <person name="Hasebe M."/>
            <person name="Maruyama T."/>
            <person name="Minagawa J."/>
            <person name="Obokata J."/>
            <person name="Shigenobu S."/>
        </authorList>
    </citation>
    <scope>NUCLEOTIDE SEQUENCE [LARGE SCALE GENOMIC DNA]</scope>
</reference>
<gene>
    <name evidence="2" type="ORF">PoB_001907500</name>
</gene>
<keyword evidence="1" id="KW-0472">Membrane</keyword>